<evidence type="ECO:0000313" key="2">
    <source>
        <dbReference type="Proteomes" id="UP000001727"/>
    </source>
</evidence>
<dbReference type="Proteomes" id="UP000001727">
    <property type="component" value="Chromosome"/>
</dbReference>
<keyword evidence="2" id="KW-1185">Reference proteome</keyword>
<gene>
    <name evidence="1" type="ordered locus">cu0082</name>
</gene>
<dbReference type="KEGG" id="cur:cu0082"/>
<evidence type="ECO:0008006" key="3">
    <source>
        <dbReference type="Google" id="ProtNLM"/>
    </source>
</evidence>
<protein>
    <recommendedName>
        <fullName evidence="3">PIN domain-containing protein</fullName>
    </recommendedName>
</protein>
<evidence type="ECO:0000313" key="1">
    <source>
        <dbReference type="EMBL" id="CAQ04042.1"/>
    </source>
</evidence>
<name>B1VE53_CORU7</name>
<reference evidence="1 2" key="1">
    <citation type="journal article" date="2008" name="J. Biotechnol.">
        <title>The lifestyle of Corynebacterium urealyticum derived from its complete genome sequence established by pyrosequencing.</title>
        <authorList>
            <person name="Tauch A."/>
            <person name="Trost E."/>
            <person name="Tilker A."/>
            <person name="Ludewig U."/>
            <person name="Schneiker S."/>
            <person name="Goesmann A."/>
            <person name="Arnold W."/>
            <person name="Bekel T."/>
            <person name="Brinkrolf K."/>
            <person name="Brune I."/>
            <person name="Goetker S."/>
            <person name="Kalinowski J."/>
            <person name="Kamp P.-B."/>
            <person name="Lobo F.P."/>
            <person name="Viehoever P."/>
            <person name="Weisshaar B."/>
            <person name="Soriano F."/>
            <person name="Droege M."/>
            <person name="Puehler A."/>
        </authorList>
    </citation>
    <scope>NUCLEOTIDE SEQUENCE [LARGE SCALE GENOMIC DNA]</scope>
    <source>
        <strain evidence="2">ATCC 43042 / DSM 7109</strain>
    </source>
</reference>
<organism evidence="1 2">
    <name type="scientific">Corynebacterium urealyticum (strain ATCC 43042 / DSM 7109)</name>
    <dbReference type="NCBI Taxonomy" id="504474"/>
    <lineage>
        <taxon>Bacteria</taxon>
        <taxon>Bacillati</taxon>
        <taxon>Actinomycetota</taxon>
        <taxon>Actinomycetes</taxon>
        <taxon>Mycobacteriales</taxon>
        <taxon>Corynebacteriaceae</taxon>
        <taxon>Corynebacterium</taxon>
    </lineage>
</organism>
<sequence length="214" mass="23203">MKRSTRNTLVPTITTANSPLPMPHIVFLDANVLTSTTVLRWLFDLRAALVGEGCELRLVTSLKTLSETGATMNWRVPQSTGAQRDQRMAELRREMDEVLPRYPEGLAFSGKDPGDYHVHAAATACGATTLLSFNRPSDFTKKPARESYRVTNPDDFLHELGTTHPGALAQVVAARMGKKAPGEEGAADIATLVLQLKKARCPRLAKLLPGALGG</sequence>
<dbReference type="EMBL" id="AM942444">
    <property type="protein sequence ID" value="CAQ04042.1"/>
    <property type="molecule type" value="Genomic_DNA"/>
</dbReference>
<proteinExistence type="predicted"/>
<accession>B1VE53</accession>
<dbReference type="STRING" id="504474.cu0082"/>
<dbReference type="HOGENOM" id="CLU_096418_1_0_11"/>
<dbReference type="AlphaFoldDB" id="B1VE53"/>